<evidence type="ECO:0000313" key="2">
    <source>
        <dbReference type="EMBL" id="QOL49563.1"/>
    </source>
</evidence>
<protein>
    <submittedName>
        <fullName evidence="2">Uncharacterized protein</fullName>
    </submittedName>
</protein>
<accession>A0A7L9U3B4</accession>
<proteinExistence type="predicted"/>
<feature type="region of interest" description="Disordered" evidence="1">
    <location>
        <begin position="118"/>
        <end position="153"/>
    </location>
</feature>
<dbReference type="EMBL" id="CP062941">
    <property type="protein sequence ID" value="QOL49563.1"/>
    <property type="molecule type" value="Genomic_DNA"/>
</dbReference>
<dbReference type="Proteomes" id="UP000593875">
    <property type="component" value="Chromosome"/>
</dbReference>
<gene>
    <name evidence="2" type="ORF">LPB04_22220</name>
</gene>
<evidence type="ECO:0000256" key="1">
    <source>
        <dbReference type="SAM" id="MobiDB-lite"/>
    </source>
</evidence>
<reference evidence="2 3" key="1">
    <citation type="submission" date="2020-10" db="EMBL/GenBank/DDBJ databases">
        <title>Genome sequencing of Massilia sp. LPB0304.</title>
        <authorList>
            <person name="Kim J."/>
        </authorList>
    </citation>
    <scope>NUCLEOTIDE SEQUENCE [LARGE SCALE GENOMIC DNA]</scope>
    <source>
        <strain evidence="2 3">LPB0304</strain>
    </source>
</reference>
<dbReference type="AlphaFoldDB" id="A0A7L9U3B4"/>
<organism evidence="2 3">
    <name type="scientific">Massilia litorea</name>
    <dbReference type="NCBI Taxonomy" id="2769491"/>
    <lineage>
        <taxon>Bacteria</taxon>
        <taxon>Pseudomonadati</taxon>
        <taxon>Pseudomonadota</taxon>
        <taxon>Betaproteobacteria</taxon>
        <taxon>Burkholderiales</taxon>
        <taxon>Oxalobacteraceae</taxon>
        <taxon>Telluria group</taxon>
        <taxon>Massilia</taxon>
    </lineage>
</organism>
<keyword evidence="3" id="KW-1185">Reference proteome</keyword>
<evidence type="ECO:0000313" key="3">
    <source>
        <dbReference type="Proteomes" id="UP000593875"/>
    </source>
</evidence>
<sequence length="213" mass="23159">MTARAPRVTMHGIAVEGHDGVAALVAILRAGELSEQKRVRHVGVHCQGKVLASLGGAARGFRQVIARILERSSLLVALIDGWAAFVRGCAAGVRAVVPNVAPLPQVIIGHASPDVACSPAPWHKQQTWPSRSTRQRPARRDSPAASAGFPRRQETTRAAWRRCRALRRRRRGCWTMRTCVRLGARARDTVVQHYSTEAICGRLAAIYNDLAGA</sequence>
<dbReference type="RefSeq" id="WP_193686599.1">
    <property type="nucleotide sequence ID" value="NZ_CP062941.1"/>
</dbReference>
<dbReference type="KEGG" id="mlir:LPB04_22220"/>
<name>A0A7L9U3B4_9BURK</name>